<reference evidence="12 13" key="1">
    <citation type="submission" date="2016-10" db="EMBL/GenBank/DDBJ databases">
        <title>Comparative genomics uncovers the prolific and rare metabolic potential of the cyanobacterial genus Moorea.</title>
        <authorList>
            <person name="Leao T."/>
            <person name="Castelao G."/>
            <person name="Korobeynikov A."/>
            <person name="Monroe E.A."/>
            <person name="Podell S."/>
            <person name="Glukhov E."/>
            <person name="Allen E."/>
            <person name="Gerwick W.H."/>
            <person name="Gerwick L."/>
        </authorList>
    </citation>
    <scope>NUCLEOTIDE SEQUENCE [LARGE SCALE GENOMIC DNA]</scope>
    <source>
        <strain evidence="12 13">PNG5-198</strain>
    </source>
</reference>
<feature type="coiled-coil region" evidence="9">
    <location>
        <begin position="385"/>
        <end position="412"/>
    </location>
</feature>
<dbReference type="Pfam" id="PF13807">
    <property type="entry name" value="GNVR"/>
    <property type="match status" value="1"/>
</dbReference>
<protein>
    <submittedName>
        <fullName evidence="12">Chain-length determining protein</fullName>
    </submittedName>
</protein>
<dbReference type="Pfam" id="PF10609">
    <property type="entry name" value="ParA"/>
    <property type="match status" value="1"/>
</dbReference>
<dbReference type="GO" id="GO:0005524">
    <property type="term" value="F:ATP binding"/>
    <property type="evidence" value="ECO:0007669"/>
    <property type="project" value="UniProtKB-KW"/>
</dbReference>
<gene>
    <name evidence="12" type="ORF">BJP37_15825</name>
</gene>
<evidence type="ECO:0000313" key="13">
    <source>
        <dbReference type="Proteomes" id="UP000186657"/>
    </source>
</evidence>
<evidence type="ECO:0000256" key="5">
    <source>
        <dbReference type="ARBA" id="ARBA00022741"/>
    </source>
</evidence>
<dbReference type="Gene3D" id="3.40.50.300">
    <property type="entry name" value="P-loop containing nucleotide triphosphate hydrolases"/>
    <property type="match status" value="1"/>
</dbReference>
<dbReference type="PANTHER" id="PTHR32309">
    <property type="entry name" value="TYROSINE-PROTEIN KINASE"/>
    <property type="match status" value="1"/>
</dbReference>
<dbReference type="GO" id="GO:0004713">
    <property type="term" value="F:protein tyrosine kinase activity"/>
    <property type="evidence" value="ECO:0007669"/>
    <property type="project" value="TreeGrafter"/>
</dbReference>
<keyword evidence="3" id="KW-1003">Cell membrane</keyword>
<dbReference type="SUPFAM" id="SSF52540">
    <property type="entry name" value="P-loop containing nucleoside triphosphate hydrolases"/>
    <property type="match status" value="1"/>
</dbReference>
<evidence type="ECO:0000256" key="2">
    <source>
        <dbReference type="ARBA" id="ARBA00006683"/>
    </source>
</evidence>
<dbReference type="EMBL" id="MKZS01000001">
    <property type="protein sequence ID" value="OLT60278.1"/>
    <property type="molecule type" value="Genomic_DNA"/>
</dbReference>
<keyword evidence="8" id="KW-0472">Membrane</keyword>
<dbReference type="InterPro" id="IPR003856">
    <property type="entry name" value="LPS_length_determ_N"/>
</dbReference>
<dbReference type="RefSeq" id="WP_075900379.1">
    <property type="nucleotide sequence ID" value="NZ_MKZS01000001.1"/>
</dbReference>
<keyword evidence="13" id="KW-1185">Reference proteome</keyword>
<feature type="coiled-coil region" evidence="9">
    <location>
        <begin position="210"/>
        <end position="278"/>
    </location>
</feature>
<comment type="similarity">
    <text evidence="2">Belongs to the CpsC/CapA family.</text>
</comment>
<evidence type="ECO:0000256" key="3">
    <source>
        <dbReference type="ARBA" id="ARBA00022475"/>
    </source>
</evidence>
<dbReference type="InterPro" id="IPR005702">
    <property type="entry name" value="Wzc-like_C"/>
</dbReference>
<keyword evidence="6" id="KW-0067">ATP-binding</keyword>
<dbReference type="NCBIfam" id="TIGR01007">
    <property type="entry name" value="eps_fam"/>
    <property type="match status" value="1"/>
</dbReference>
<evidence type="ECO:0000259" key="10">
    <source>
        <dbReference type="Pfam" id="PF02706"/>
    </source>
</evidence>
<keyword evidence="5" id="KW-0547">Nucleotide-binding</keyword>
<proteinExistence type="inferred from homology"/>
<feature type="domain" description="Polysaccharide chain length determinant N-terminal" evidence="10">
    <location>
        <begin position="2"/>
        <end position="94"/>
    </location>
</feature>
<evidence type="ECO:0000256" key="6">
    <source>
        <dbReference type="ARBA" id="ARBA00022840"/>
    </source>
</evidence>
<dbReference type="InterPro" id="IPR033756">
    <property type="entry name" value="YlxH/NBP35"/>
</dbReference>
<keyword evidence="4" id="KW-0812">Transmembrane</keyword>
<dbReference type="InterPro" id="IPR032807">
    <property type="entry name" value="GNVR"/>
</dbReference>
<dbReference type="GO" id="GO:0005886">
    <property type="term" value="C:plasma membrane"/>
    <property type="evidence" value="ECO:0007669"/>
    <property type="project" value="UniProtKB-SubCell"/>
</dbReference>
<sequence length="735" mass="80903">METSLSSLPLALRRRLLAALATFTSVIGGGMAYLVVTPPVYQVKARLMLENKKVSVSELGRNLSQVPANTPGEASPIATQAELVGSQRVLQGALYQIGILGSSPEGLTINTLRRDLKVKIVPATNILELSYQSQNPELATTVLNAVANAMVSESAQGIRSEARAVREFLEKEVPLRRLEVEATEAALNKFKQTTGLVSPEEQTQLLVRSLATLEDQERAVSIQLQDAKTRSQELQTITSLNNTQNAYIAGRIGQDQELQALRAQLVNLERELAKMRSRLTDQNPAMISLVQERYELLTLYNQKLSRLLPTNQPTNQLTNQIIPPADVASDQLSQDFTSRFILAETERSALEQKLYLVQTERIKLQNRLGQIPVLQQPFGTLVRRQDEAIASLKLLQNKLEEARIAETQLVNNIQIIERAKLPSSPKEPNPKVVLLIASAAGIALAVGMVLLLEVMDNTLHDGSEAEALLKLPRLGVLPTIPAQALSVEQPKGFLEDMRLMEPYRLLLTTMELRAQKRLQLIVVSSAVSGEGKSVVVSHLAAVSARFSRRTLIIDADWRHPMQHNLFGLPPQPKVKDLMDSNQTCLEAVQPTAIANLSILTCSDQPSGPATFLQSQVMKSILAAAGDHYDLVIVDTPPVSSFADAHTLSRYSDGLVMVTRANFTQKDILLQTVSKLKDTSTPILGFVVNGISDRTRQYYSDSFYSYQPQSQSRQTHGNEASNNCALVSREVDHADS</sequence>
<keyword evidence="7" id="KW-1133">Transmembrane helix</keyword>
<evidence type="ECO:0000259" key="11">
    <source>
        <dbReference type="Pfam" id="PF13807"/>
    </source>
</evidence>
<dbReference type="InterPro" id="IPR050445">
    <property type="entry name" value="Bact_polysacc_biosynth/exp"/>
</dbReference>
<dbReference type="CDD" id="cd05387">
    <property type="entry name" value="BY-kinase"/>
    <property type="match status" value="1"/>
</dbReference>
<feature type="domain" description="Tyrosine-protein kinase G-rich" evidence="11">
    <location>
        <begin position="394"/>
        <end position="451"/>
    </location>
</feature>
<evidence type="ECO:0000256" key="9">
    <source>
        <dbReference type="SAM" id="Coils"/>
    </source>
</evidence>
<evidence type="ECO:0000256" key="8">
    <source>
        <dbReference type="ARBA" id="ARBA00023136"/>
    </source>
</evidence>
<evidence type="ECO:0000256" key="4">
    <source>
        <dbReference type="ARBA" id="ARBA00022692"/>
    </source>
</evidence>
<dbReference type="InterPro" id="IPR027417">
    <property type="entry name" value="P-loop_NTPase"/>
</dbReference>
<evidence type="ECO:0000313" key="12">
    <source>
        <dbReference type="EMBL" id="OLT60278.1"/>
    </source>
</evidence>
<evidence type="ECO:0000256" key="1">
    <source>
        <dbReference type="ARBA" id="ARBA00004651"/>
    </source>
</evidence>
<dbReference type="AlphaFoldDB" id="A0A1U7N2U4"/>
<dbReference type="PANTHER" id="PTHR32309:SF13">
    <property type="entry name" value="FERRIC ENTEROBACTIN TRANSPORT PROTEIN FEPE"/>
    <property type="match status" value="1"/>
</dbReference>
<name>A0A1U7N2U4_9CYAN</name>
<comment type="caution">
    <text evidence="12">The sequence shown here is derived from an EMBL/GenBank/DDBJ whole genome shotgun (WGS) entry which is preliminary data.</text>
</comment>
<organism evidence="12 13">
    <name type="scientific">Moorena bouillonii PNG</name>
    <dbReference type="NCBI Taxonomy" id="568701"/>
    <lineage>
        <taxon>Bacteria</taxon>
        <taxon>Bacillati</taxon>
        <taxon>Cyanobacteriota</taxon>
        <taxon>Cyanophyceae</taxon>
        <taxon>Coleofasciculales</taxon>
        <taxon>Coleofasciculaceae</taxon>
        <taxon>Moorena</taxon>
    </lineage>
</organism>
<comment type="subcellular location">
    <subcellularLocation>
        <location evidence="1">Cell membrane</location>
        <topology evidence="1">Multi-pass membrane protein</topology>
    </subcellularLocation>
</comment>
<evidence type="ECO:0000256" key="7">
    <source>
        <dbReference type="ARBA" id="ARBA00022989"/>
    </source>
</evidence>
<accession>A0A1U7N2U4</accession>
<dbReference type="Pfam" id="PF02706">
    <property type="entry name" value="Wzz"/>
    <property type="match status" value="1"/>
</dbReference>
<dbReference type="Proteomes" id="UP000186657">
    <property type="component" value="Unassembled WGS sequence"/>
</dbReference>
<keyword evidence="9" id="KW-0175">Coiled coil</keyword>